<dbReference type="Gene3D" id="3.40.50.2300">
    <property type="match status" value="1"/>
</dbReference>
<feature type="modified residue" description="4-aspartylphosphate" evidence="2">
    <location>
        <position position="54"/>
    </location>
</feature>
<sequence length="227" mass="24994">MRALHIMIVEDEPAIADSLAFAIGREGWRASHYALAGSAEAALAQAIPDLLILDIGLPDGSGLEVLKRLRHHSELPVLLLTARAEELDRVLGLELGADDYVVKPFSPREVVARVRAILKRVGSRSPAVCSSEPMFVHEETARRIYFAGTPLVLTPCEYRLLATLLARPAYVFSRAQLLDALGDVAEDSFERTIDSHIKSLRAKLRQVRVDIAPIVTHRGFGYALEPQ</sequence>
<dbReference type="CDD" id="cd00383">
    <property type="entry name" value="trans_reg_C"/>
    <property type="match status" value="1"/>
</dbReference>
<dbReference type="InterPro" id="IPR016032">
    <property type="entry name" value="Sig_transdc_resp-reg_C-effctor"/>
</dbReference>
<evidence type="ECO:0000313" key="7">
    <source>
        <dbReference type="Proteomes" id="UP001595636"/>
    </source>
</evidence>
<evidence type="ECO:0000259" key="4">
    <source>
        <dbReference type="PROSITE" id="PS50110"/>
    </source>
</evidence>
<dbReference type="SUPFAM" id="SSF52172">
    <property type="entry name" value="CheY-like"/>
    <property type="match status" value="1"/>
</dbReference>
<dbReference type="InterPro" id="IPR001789">
    <property type="entry name" value="Sig_transdc_resp-reg_receiver"/>
</dbReference>
<evidence type="ECO:0000256" key="2">
    <source>
        <dbReference type="PROSITE-ProRule" id="PRU00169"/>
    </source>
</evidence>
<accession>A0ABV7TV54</accession>
<dbReference type="RefSeq" id="WP_390279440.1">
    <property type="nucleotide sequence ID" value="NZ_JBHRYH010000021.1"/>
</dbReference>
<dbReference type="PANTHER" id="PTHR48111:SF6">
    <property type="entry name" value="TRANSCRIPTIONAL REGULATORY PROTEIN CREB"/>
    <property type="match status" value="1"/>
</dbReference>
<evidence type="ECO:0000256" key="3">
    <source>
        <dbReference type="PROSITE-ProRule" id="PRU01091"/>
    </source>
</evidence>
<dbReference type="InterPro" id="IPR036388">
    <property type="entry name" value="WH-like_DNA-bd_sf"/>
</dbReference>
<dbReference type="InterPro" id="IPR001867">
    <property type="entry name" value="OmpR/PhoB-type_DNA-bd"/>
</dbReference>
<dbReference type="SUPFAM" id="SSF46894">
    <property type="entry name" value="C-terminal effector domain of the bipartite response regulators"/>
    <property type="match status" value="1"/>
</dbReference>
<protein>
    <submittedName>
        <fullName evidence="6">Two-component system response regulator CreB</fullName>
    </submittedName>
</protein>
<dbReference type="InterPro" id="IPR039420">
    <property type="entry name" value="WalR-like"/>
</dbReference>
<reference evidence="7" key="1">
    <citation type="journal article" date="2019" name="Int. J. Syst. Evol. Microbiol.">
        <title>The Global Catalogue of Microorganisms (GCM) 10K type strain sequencing project: providing services to taxonomists for standard genome sequencing and annotation.</title>
        <authorList>
            <consortium name="The Broad Institute Genomics Platform"/>
            <consortium name="The Broad Institute Genome Sequencing Center for Infectious Disease"/>
            <person name="Wu L."/>
            <person name="Ma J."/>
        </authorList>
    </citation>
    <scope>NUCLEOTIDE SEQUENCE [LARGE SCALE GENOMIC DNA]</scope>
    <source>
        <strain evidence="7">KCTC 42195</strain>
    </source>
</reference>
<keyword evidence="1 3" id="KW-0238">DNA-binding</keyword>
<dbReference type="EMBL" id="JBHRYH010000021">
    <property type="protein sequence ID" value="MFC3626618.1"/>
    <property type="molecule type" value="Genomic_DNA"/>
</dbReference>
<dbReference type="SMART" id="SM00448">
    <property type="entry name" value="REC"/>
    <property type="match status" value="1"/>
</dbReference>
<dbReference type="Pfam" id="PF00486">
    <property type="entry name" value="Trans_reg_C"/>
    <property type="match status" value="1"/>
</dbReference>
<keyword evidence="7" id="KW-1185">Reference proteome</keyword>
<dbReference type="PANTHER" id="PTHR48111">
    <property type="entry name" value="REGULATOR OF RPOS"/>
    <property type="match status" value="1"/>
</dbReference>
<dbReference type="InterPro" id="IPR011006">
    <property type="entry name" value="CheY-like_superfamily"/>
</dbReference>
<proteinExistence type="predicted"/>
<feature type="domain" description="OmpR/PhoB-type" evidence="5">
    <location>
        <begin position="126"/>
        <end position="226"/>
    </location>
</feature>
<dbReference type="SMART" id="SM00862">
    <property type="entry name" value="Trans_reg_C"/>
    <property type="match status" value="1"/>
</dbReference>
<dbReference type="Gene3D" id="6.10.250.690">
    <property type="match status" value="1"/>
</dbReference>
<feature type="DNA-binding region" description="OmpR/PhoB-type" evidence="3">
    <location>
        <begin position="126"/>
        <end position="226"/>
    </location>
</feature>
<feature type="domain" description="Response regulatory" evidence="4">
    <location>
        <begin position="5"/>
        <end position="118"/>
    </location>
</feature>
<gene>
    <name evidence="6" type="primary">creB</name>
    <name evidence="6" type="ORF">ACFOKJ_10850</name>
</gene>
<name>A0ABV7TV54_9NEIS</name>
<dbReference type="NCBIfam" id="NF008296">
    <property type="entry name" value="PRK11083.1"/>
    <property type="match status" value="1"/>
</dbReference>
<dbReference type="PROSITE" id="PS50110">
    <property type="entry name" value="RESPONSE_REGULATORY"/>
    <property type="match status" value="1"/>
</dbReference>
<organism evidence="6 7">
    <name type="scientific">Vogesella amnigena</name>
    <dbReference type="NCBI Taxonomy" id="1507449"/>
    <lineage>
        <taxon>Bacteria</taxon>
        <taxon>Pseudomonadati</taxon>
        <taxon>Pseudomonadota</taxon>
        <taxon>Betaproteobacteria</taxon>
        <taxon>Neisseriales</taxon>
        <taxon>Chromobacteriaceae</taxon>
        <taxon>Vogesella</taxon>
    </lineage>
</organism>
<evidence type="ECO:0000259" key="5">
    <source>
        <dbReference type="PROSITE" id="PS51755"/>
    </source>
</evidence>
<comment type="caution">
    <text evidence="6">The sequence shown here is derived from an EMBL/GenBank/DDBJ whole genome shotgun (WGS) entry which is preliminary data.</text>
</comment>
<dbReference type="Proteomes" id="UP001595636">
    <property type="component" value="Unassembled WGS sequence"/>
</dbReference>
<dbReference type="Pfam" id="PF00072">
    <property type="entry name" value="Response_reg"/>
    <property type="match status" value="1"/>
</dbReference>
<keyword evidence="2" id="KW-0597">Phosphoprotein</keyword>
<dbReference type="PROSITE" id="PS51755">
    <property type="entry name" value="OMPR_PHOB"/>
    <property type="match status" value="1"/>
</dbReference>
<evidence type="ECO:0000313" key="6">
    <source>
        <dbReference type="EMBL" id="MFC3626618.1"/>
    </source>
</evidence>
<dbReference type="Gene3D" id="1.10.10.10">
    <property type="entry name" value="Winged helix-like DNA-binding domain superfamily/Winged helix DNA-binding domain"/>
    <property type="match status" value="1"/>
</dbReference>
<evidence type="ECO:0000256" key="1">
    <source>
        <dbReference type="ARBA" id="ARBA00023125"/>
    </source>
</evidence>